<evidence type="ECO:0000259" key="2">
    <source>
        <dbReference type="Pfam" id="PF00144"/>
    </source>
</evidence>
<evidence type="ECO:0000313" key="3">
    <source>
        <dbReference type="EMBL" id="GAA1677495.1"/>
    </source>
</evidence>
<accession>A0ABN2GVG6</accession>
<dbReference type="GO" id="GO:0016787">
    <property type="term" value="F:hydrolase activity"/>
    <property type="evidence" value="ECO:0007669"/>
    <property type="project" value="UniProtKB-KW"/>
</dbReference>
<sequence length="369" mass="40580">MRRRLFAAIALTLVATAVPVSAEAGRSTLQRDADGIVATGVTGVLARETSPHGSRTAVSGVRVRPDGRFRIGSTNKVLVGTVVLQLVAEGRMRLDDSVEKWLPGLTAGTEYDGRKITVRQLLQHTAGISDESFPNIASAEQYYERRYLVHTEEAIVQAGLKNKPTFPPGKGWTYSNTGYDLVGLVIKAVTGRTWYDEVDRRIVRPLHLRDTYFPRTDPRIAGPHARGYTRFTAGEYTDTTDVIDADASGGYISTLKDLDRILRSIFDGRLLARAQLDELTTTVETDETAELVWRNPRYGLGVFSRDLPCGGRVWIPGGDQIGFKTRAAVSADGRRSVVVSMSTQLYDSMDALLAQEKAASKLIDEVMCR</sequence>
<dbReference type="PANTHER" id="PTHR46825:SF7">
    <property type="entry name" value="D-ALANYL-D-ALANINE CARBOXYPEPTIDASE"/>
    <property type="match status" value="1"/>
</dbReference>
<dbReference type="InterPro" id="IPR012338">
    <property type="entry name" value="Beta-lactam/transpept-like"/>
</dbReference>
<dbReference type="InterPro" id="IPR001466">
    <property type="entry name" value="Beta-lactam-related"/>
</dbReference>
<dbReference type="EMBL" id="BAAANF010000007">
    <property type="protein sequence ID" value="GAA1677495.1"/>
    <property type="molecule type" value="Genomic_DNA"/>
</dbReference>
<dbReference type="PANTHER" id="PTHR46825">
    <property type="entry name" value="D-ALANYL-D-ALANINE-CARBOXYPEPTIDASE/ENDOPEPTIDASE AMPH"/>
    <property type="match status" value="1"/>
</dbReference>
<keyword evidence="3" id="KW-0378">Hydrolase</keyword>
<keyword evidence="4" id="KW-1185">Reference proteome</keyword>
<dbReference type="Proteomes" id="UP001500280">
    <property type="component" value="Unassembled WGS sequence"/>
</dbReference>
<reference evidence="3 4" key="1">
    <citation type="journal article" date="2019" name="Int. J. Syst. Evol. Microbiol.">
        <title>The Global Catalogue of Microorganisms (GCM) 10K type strain sequencing project: providing services to taxonomists for standard genome sequencing and annotation.</title>
        <authorList>
            <consortium name="The Broad Institute Genomics Platform"/>
            <consortium name="The Broad Institute Genome Sequencing Center for Infectious Disease"/>
            <person name="Wu L."/>
            <person name="Ma J."/>
        </authorList>
    </citation>
    <scope>NUCLEOTIDE SEQUENCE [LARGE SCALE GENOMIC DNA]</scope>
    <source>
        <strain evidence="3 4">JCM 14307</strain>
    </source>
</reference>
<evidence type="ECO:0000313" key="4">
    <source>
        <dbReference type="Proteomes" id="UP001500280"/>
    </source>
</evidence>
<dbReference type="Pfam" id="PF00144">
    <property type="entry name" value="Beta-lactamase"/>
    <property type="match status" value="1"/>
</dbReference>
<feature type="domain" description="Beta-lactamase-related" evidence="2">
    <location>
        <begin position="53"/>
        <end position="349"/>
    </location>
</feature>
<proteinExistence type="predicted"/>
<dbReference type="RefSeq" id="WP_344148882.1">
    <property type="nucleotide sequence ID" value="NZ_BAAANF010000007.1"/>
</dbReference>
<protein>
    <submittedName>
        <fullName evidence="3">Serine hydrolase domain-containing protein</fullName>
    </submittedName>
</protein>
<keyword evidence="1" id="KW-0732">Signal</keyword>
<comment type="caution">
    <text evidence="3">The sequence shown here is derived from an EMBL/GenBank/DDBJ whole genome shotgun (WGS) entry which is preliminary data.</text>
</comment>
<dbReference type="Gene3D" id="3.40.710.10">
    <property type="entry name" value="DD-peptidase/beta-lactamase superfamily"/>
    <property type="match status" value="1"/>
</dbReference>
<feature type="chain" id="PRO_5047082032" evidence="1">
    <location>
        <begin position="23"/>
        <end position="369"/>
    </location>
</feature>
<name>A0ABN2GVG6_9ACTN</name>
<gene>
    <name evidence="3" type="ORF">GCM10009745_21100</name>
</gene>
<dbReference type="SUPFAM" id="SSF56601">
    <property type="entry name" value="beta-lactamase/transpeptidase-like"/>
    <property type="match status" value="1"/>
</dbReference>
<feature type="signal peptide" evidence="1">
    <location>
        <begin position="1"/>
        <end position="22"/>
    </location>
</feature>
<dbReference type="InterPro" id="IPR050491">
    <property type="entry name" value="AmpC-like"/>
</dbReference>
<evidence type="ECO:0000256" key="1">
    <source>
        <dbReference type="SAM" id="SignalP"/>
    </source>
</evidence>
<organism evidence="3 4">
    <name type="scientific">Kribbella yunnanensis</name>
    <dbReference type="NCBI Taxonomy" id="190194"/>
    <lineage>
        <taxon>Bacteria</taxon>
        <taxon>Bacillati</taxon>
        <taxon>Actinomycetota</taxon>
        <taxon>Actinomycetes</taxon>
        <taxon>Propionibacteriales</taxon>
        <taxon>Kribbellaceae</taxon>
        <taxon>Kribbella</taxon>
    </lineage>
</organism>